<dbReference type="EMBL" id="AQFT01000136">
    <property type="protein sequence ID" value="EMZ21067.1"/>
    <property type="molecule type" value="Genomic_DNA"/>
</dbReference>
<keyword evidence="2" id="KW-1185">Reference proteome</keyword>
<dbReference type="OrthoDB" id="1957837at2"/>
<dbReference type="SUPFAM" id="SSF52540">
    <property type="entry name" value="P-loop containing nucleoside triphosphate hydrolases"/>
    <property type="match status" value="1"/>
</dbReference>
<accession>N1ZVM9</accession>
<sequence>MNKQIFVINGSGGVGKDTFVKLVSDELNDIMKRFHTVVNFSSIDRVKEIARYIGWNGEKTEKDRKFLSDLKSLSSNYCDMPFKSMKNKVSEFLENKENIILFLHIREPYEIARAVEEFKAKTILIVRDSVNQITSNISDKNVFNYNYDYIIYNNKNLLDLRIEAKNLLHKIS</sequence>
<dbReference type="HOGENOM" id="CLU_1516025_0_0_9"/>
<evidence type="ECO:0000313" key="2">
    <source>
        <dbReference type="Proteomes" id="UP000012589"/>
    </source>
</evidence>
<dbReference type="Gene3D" id="3.40.50.300">
    <property type="entry name" value="P-loop containing nucleotide triphosphate hydrolases"/>
    <property type="match status" value="1"/>
</dbReference>
<gene>
    <name evidence="1" type="ORF">C823_04640</name>
</gene>
<proteinExistence type="predicted"/>
<dbReference type="Proteomes" id="UP000012589">
    <property type="component" value="Unassembled WGS sequence"/>
</dbReference>
<dbReference type="PATRIC" id="fig|1235802.3.peg.4910"/>
<name>N1ZVM9_9FIRM</name>
<dbReference type="STRING" id="1235802.C823_04640"/>
<dbReference type="eggNOG" id="ENOG5032TRD">
    <property type="taxonomic scope" value="Bacteria"/>
</dbReference>
<protein>
    <submittedName>
        <fullName evidence="1">Uncharacterized protein</fullName>
    </submittedName>
</protein>
<comment type="caution">
    <text evidence="1">The sequence shown here is derived from an EMBL/GenBank/DDBJ whole genome shotgun (WGS) entry which is preliminary data.</text>
</comment>
<reference evidence="1 2" key="1">
    <citation type="journal article" date="2014" name="Genome Announc.">
        <title>Draft genome sequences of the altered schaedler flora, a defined bacterial community from gnotobiotic mice.</title>
        <authorList>
            <person name="Wannemuehler M.J."/>
            <person name="Overstreet A.M."/>
            <person name="Ward D.V."/>
            <person name="Phillips G.J."/>
        </authorList>
    </citation>
    <scope>NUCLEOTIDE SEQUENCE [LARGE SCALE GENOMIC DNA]</scope>
    <source>
        <strain evidence="1 2">ASF492</strain>
    </source>
</reference>
<evidence type="ECO:0000313" key="1">
    <source>
        <dbReference type="EMBL" id="EMZ21067.1"/>
    </source>
</evidence>
<dbReference type="AlphaFoldDB" id="N1ZVM9"/>
<organism evidence="1 2">
    <name type="scientific">Eubacterium plexicaudatum ASF492</name>
    <dbReference type="NCBI Taxonomy" id="1235802"/>
    <lineage>
        <taxon>Bacteria</taxon>
        <taxon>Bacillati</taxon>
        <taxon>Bacillota</taxon>
        <taxon>Clostridia</taxon>
        <taxon>Eubacteriales</taxon>
        <taxon>Eubacteriaceae</taxon>
        <taxon>Eubacterium</taxon>
    </lineage>
</organism>
<dbReference type="InterPro" id="IPR027417">
    <property type="entry name" value="P-loop_NTPase"/>
</dbReference>